<name>A0A218VXG0_PUNGR</name>
<reference evidence="1" key="2">
    <citation type="submission" date="2017-06" db="EMBL/GenBank/DDBJ databases">
        <title>The pomegranate genome and the genomics of punicalagin biosynthesis.</title>
        <authorList>
            <person name="Xu C."/>
        </authorList>
    </citation>
    <scope>NUCLEOTIDE SEQUENCE [LARGE SCALE GENOMIC DNA]</scope>
    <source>
        <tissue evidence="1">Fresh leaf</tissue>
    </source>
</reference>
<comment type="caution">
    <text evidence="1">The sequence shown here is derived from an EMBL/GenBank/DDBJ whole genome shotgun (WGS) entry which is preliminary data.</text>
</comment>
<organism evidence="1 3">
    <name type="scientific">Punica granatum</name>
    <name type="common">Pomegranate</name>
    <dbReference type="NCBI Taxonomy" id="22663"/>
    <lineage>
        <taxon>Eukaryota</taxon>
        <taxon>Viridiplantae</taxon>
        <taxon>Streptophyta</taxon>
        <taxon>Embryophyta</taxon>
        <taxon>Tracheophyta</taxon>
        <taxon>Spermatophyta</taxon>
        <taxon>Magnoliopsida</taxon>
        <taxon>eudicotyledons</taxon>
        <taxon>Gunneridae</taxon>
        <taxon>Pentapetalae</taxon>
        <taxon>rosids</taxon>
        <taxon>malvids</taxon>
        <taxon>Myrtales</taxon>
        <taxon>Lythraceae</taxon>
        <taxon>Punica</taxon>
    </lineage>
</organism>
<dbReference type="AlphaFoldDB" id="A0A218VXG0"/>
<dbReference type="Proteomes" id="UP000197138">
    <property type="component" value="Unassembled WGS sequence"/>
</dbReference>
<sequence length="118" mass="13691">MEEDPDRVKTQVSLLEANIRAHLEQHNSKFKGEVLSKVQELLAQLESKMDKKLGKELKKHDKGILKRFKSMEDKMNDGFAAIMGQLVKKKKRKKGDDFFEHILADYSQTHGRRGIRGR</sequence>
<keyword evidence="4" id="KW-1185">Reference proteome</keyword>
<reference evidence="2 4" key="3">
    <citation type="submission" date="2017-11" db="EMBL/GenBank/DDBJ databases">
        <title>De-novo sequencing of pomegranate (Punica granatum L.) genome.</title>
        <authorList>
            <person name="Akparov Z."/>
            <person name="Amiraslanov A."/>
            <person name="Hajiyeva S."/>
            <person name="Abbasov M."/>
            <person name="Kaur K."/>
            <person name="Hamwieh A."/>
            <person name="Solovyev V."/>
            <person name="Salamov A."/>
            <person name="Braich B."/>
            <person name="Kosarev P."/>
            <person name="Mahmoud A."/>
            <person name="Hajiyev E."/>
            <person name="Babayeva S."/>
            <person name="Izzatullayeva V."/>
            <person name="Mammadov A."/>
            <person name="Mammadov A."/>
            <person name="Sharifova S."/>
            <person name="Ojaghi J."/>
            <person name="Eynullazada K."/>
            <person name="Bayramov B."/>
            <person name="Abdulazimova A."/>
            <person name="Shahmuradov I."/>
        </authorList>
    </citation>
    <scope>NUCLEOTIDE SEQUENCE [LARGE SCALE GENOMIC DNA]</scope>
    <source>
        <strain evidence="2">AG2017</strain>
        <strain evidence="4">cv. AG2017</strain>
        <tissue evidence="2">Leaf</tissue>
    </source>
</reference>
<proteinExistence type="predicted"/>
<protein>
    <submittedName>
        <fullName evidence="1">Uncharacterized protein</fullName>
    </submittedName>
</protein>
<dbReference type="Proteomes" id="UP000233551">
    <property type="component" value="Unassembled WGS sequence"/>
</dbReference>
<dbReference type="EMBL" id="MTKT01005739">
    <property type="protein sequence ID" value="OWM64959.1"/>
    <property type="molecule type" value="Genomic_DNA"/>
</dbReference>
<gene>
    <name evidence="1" type="ORF">CDL15_Pgr028677</name>
    <name evidence="2" type="ORF">CRG98_012509</name>
</gene>
<evidence type="ECO:0000313" key="3">
    <source>
        <dbReference type="Proteomes" id="UP000197138"/>
    </source>
</evidence>
<evidence type="ECO:0000313" key="1">
    <source>
        <dbReference type="EMBL" id="OWM64959.1"/>
    </source>
</evidence>
<accession>A0A218VXG0</accession>
<dbReference type="EMBL" id="PGOL01000643">
    <property type="protein sequence ID" value="PKI67088.1"/>
    <property type="molecule type" value="Genomic_DNA"/>
</dbReference>
<evidence type="ECO:0000313" key="4">
    <source>
        <dbReference type="Proteomes" id="UP000233551"/>
    </source>
</evidence>
<evidence type="ECO:0000313" key="2">
    <source>
        <dbReference type="EMBL" id="PKI67088.1"/>
    </source>
</evidence>
<reference evidence="3" key="1">
    <citation type="journal article" date="2017" name="Plant J.">
        <title>The pomegranate (Punica granatum L.) genome and the genomics of punicalagin biosynthesis.</title>
        <authorList>
            <person name="Qin G."/>
            <person name="Xu C."/>
            <person name="Ming R."/>
            <person name="Tang H."/>
            <person name="Guyot R."/>
            <person name="Kramer E.M."/>
            <person name="Hu Y."/>
            <person name="Yi X."/>
            <person name="Qi Y."/>
            <person name="Xu X."/>
            <person name="Gao Z."/>
            <person name="Pan H."/>
            <person name="Jian J."/>
            <person name="Tian Y."/>
            <person name="Yue Z."/>
            <person name="Xu Y."/>
        </authorList>
    </citation>
    <scope>NUCLEOTIDE SEQUENCE [LARGE SCALE GENOMIC DNA]</scope>
    <source>
        <strain evidence="3">cv. Dabenzi</strain>
    </source>
</reference>